<accession>A0A7X5ZT50</accession>
<feature type="domain" description="BPL/LPL catalytic" evidence="6">
    <location>
        <begin position="12"/>
        <end position="200"/>
    </location>
</feature>
<keyword evidence="8" id="KW-1185">Reference proteome</keyword>
<dbReference type="Gene3D" id="3.30.930.10">
    <property type="entry name" value="Bira Bifunctional Protein, Domain 2"/>
    <property type="match status" value="1"/>
</dbReference>
<dbReference type="InterPro" id="IPR008988">
    <property type="entry name" value="Transcriptional_repressor_C"/>
</dbReference>
<dbReference type="InterPro" id="IPR003142">
    <property type="entry name" value="BPL_C"/>
</dbReference>
<keyword evidence="1 7" id="KW-0436">Ligase</keyword>
<dbReference type="PANTHER" id="PTHR12835:SF5">
    <property type="entry name" value="BIOTIN--PROTEIN LIGASE"/>
    <property type="match status" value="1"/>
</dbReference>
<dbReference type="GO" id="GO:0004077">
    <property type="term" value="F:biotin--[biotin carboxyl-carrier protein] ligase activity"/>
    <property type="evidence" value="ECO:0007669"/>
    <property type="project" value="UniProtKB-EC"/>
</dbReference>
<protein>
    <recommendedName>
        <fullName evidence="5">biotin--[biotin carboxyl-carrier protein] ligase</fullName>
        <ecNumber evidence="5">6.3.4.15</ecNumber>
    </recommendedName>
</protein>
<dbReference type="Gene3D" id="2.30.30.100">
    <property type="match status" value="1"/>
</dbReference>
<evidence type="ECO:0000256" key="3">
    <source>
        <dbReference type="ARBA" id="ARBA00022840"/>
    </source>
</evidence>
<dbReference type="EC" id="6.3.4.15" evidence="5"/>
<dbReference type="PANTHER" id="PTHR12835">
    <property type="entry name" value="BIOTIN PROTEIN LIGASE"/>
    <property type="match status" value="1"/>
</dbReference>
<dbReference type="SUPFAM" id="SSF50037">
    <property type="entry name" value="C-terminal domain of transcriptional repressors"/>
    <property type="match status" value="1"/>
</dbReference>
<dbReference type="AlphaFoldDB" id="A0A7X5ZT50"/>
<evidence type="ECO:0000259" key="6">
    <source>
        <dbReference type="PROSITE" id="PS51733"/>
    </source>
</evidence>
<evidence type="ECO:0000313" key="8">
    <source>
        <dbReference type="Proteomes" id="UP000545493"/>
    </source>
</evidence>
<dbReference type="Pfam" id="PF02237">
    <property type="entry name" value="BPL_C"/>
    <property type="match status" value="1"/>
</dbReference>
<dbReference type="SUPFAM" id="SSF55681">
    <property type="entry name" value="Class II aaRS and biotin synthetases"/>
    <property type="match status" value="1"/>
</dbReference>
<name>A0A7X5ZT50_9PSEU</name>
<evidence type="ECO:0000313" key="7">
    <source>
        <dbReference type="EMBL" id="NIJ14035.1"/>
    </source>
</evidence>
<dbReference type="InterPro" id="IPR045864">
    <property type="entry name" value="aa-tRNA-synth_II/BPL/LPL"/>
</dbReference>
<dbReference type="PROSITE" id="PS51733">
    <property type="entry name" value="BPL_LPL_CATALYTIC"/>
    <property type="match status" value="1"/>
</dbReference>
<evidence type="ECO:0000256" key="5">
    <source>
        <dbReference type="ARBA" id="ARBA00024227"/>
    </source>
</evidence>
<evidence type="ECO:0000256" key="4">
    <source>
        <dbReference type="ARBA" id="ARBA00023267"/>
    </source>
</evidence>
<proteinExistence type="predicted"/>
<dbReference type="CDD" id="cd16442">
    <property type="entry name" value="BPL"/>
    <property type="match status" value="1"/>
</dbReference>
<gene>
    <name evidence="7" type="ORF">FHU38_004379</name>
</gene>
<dbReference type="GO" id="GO:0005524">
    <property type="term" value="F:ATP binding"/>
    <property type="evidence" value="ECO:0007669"/>
    <property type="project" value="UniProtKB-KW"/>
</dbReference>
<sequence length="274" mass="28680">MKRIDAARLRSALLRPVGPYTAIDVVASTGSTNADLRDAVVEGAADRTVLIAEEQTKGAGRRGRTWVSPPGAGVYLSVLLRPGEVPLPALGSLAAVAGLALIDTARELGVDAVLKWPNDMLAGVERAKCAGVLAEAVACDEQAVVLGIGVNVSPMREPVRPGPGALRATSLAEEGASTSDRTEVARLLLGHLHEREQRWRCARGDLRAAGLLDEYRSRCATLGMQVKVLVAGGSAKIGEALDVDSDAALIVRTADGERHTIFAGDVVHLRPSHA</sequence>
<comment type="caution">
    <text evidence="7">The sequence shown here is derived from an EMBL/GenBank/DDBJ whole genome shotgun (WGS) entry which is preliminary data.</text>
</comment>
<dbReference type="GO" id="GO:0005737">
    <property type="term" value="C:cytoplasm"/>
    <property type="evidence" value="ECO:0007669"/>
    <property type="project" value="TreeGrafter"/>
</dbReference>
<evidence type="ECO:0000256" key="1">
    <source>
        <dbReference type="ARBA" id="ARBA00022598"/>
    </source>
</evidence>
<dbReference type="NCBIfam" id="TIGR00121">
    <property type="entry name" value="birA_ligase"/>
    <property type="match status" value="1"/>
</dbReference>
<dbReference type="InterPro" id="IPR004408">
    <property type="entry name" value="Biotin_CoA_COase_ligase"/>
</dbReference>
<keyword evidence="4" id="KW-0092">Biotin</keyword>
<organism evidence="7 8">
    <name type="scientific">Saccharomonospora amisosensis</name>
    <dbReference type="NCBI Taxonomy" id="1128677"/>
    <lineage>
        <taxon>Bacteria</taxon>
        <taxon>Bacillati</taxon>
        <taxon>Actinomycetota</taxon>
        <taxon>Actinomycetes</taxon>
        <taxon>Pseudonocardiales</taxon>
        <taxon>Pseudonocardiaceae</taxon>
        <taxon>Saccharomonospora</taxon>
    </lineage>
</organism>
<evidence type="ECO:0000256" key="2">
    <source>
        <dbReference type="ARBA" id="ARBA00022741"/>
    </source>
</evidence>
<dbReference type="Proteomes" id="UP000545493">
    <property type="component" value="Unassembled WGS sequence"/>
</dbReference>
<dbReference type="EMBL" id="JAAOYM010000001">
    <property type="protein sequence ID" value="NIJ14035.1"/>
    <property type="molecule type" value="Genomic_DNA"/>
</dbReference>
<keyword evidence="3" id="KW-0067">ATP-binding</keyword>
<dbReference type="RefSeq" id="WP_167174492.1">
    <property type="nucleotide sequence ID" value="NZ_JAAOYM010000001.1"/>
</dbReference>
<dbReference type="Pfam" id="PF03099">
    <property type="entry name" value="BPL_LplA_LipB"/>
    <property type="match status" value="1"/>
</dbReference>
<keyword evidence="2" id="KW-0547">Nucleotide-binding</keyword>
<reference evidence="7 8" key="1">
    <citation type="submission" date="2020-03" db="EMBL/GenBank/DDBJ databases">
        <title>Sequencing the genomes of 1000 actinobacteria strains.</title>
        <authorList>
            <person name="Klenk H.-P."/>
        </authorList>
    </citation>
    <scope>NUCLEOTIDE SEQUENCE [LARGE SCALE GENOMIC DNA]</scope>
    <source>
        <strain evidence="7 8">DSM 45685</strain>
    </source>
</reference>
<dbReference type="InterPro" id="IPR004143">
    <property type="entry name" value="BPL_LPL_catalytic"/>
</dbReference>